<reference evidence="2 3" key="1">
    <citation type="submission" date="2014-04" db="EMBL/GenBank/DDBJ databases">
        <title>Draft genome sequence of Pantoea beijingensis strain LMG 27579, an emerging pathogen to Pleurotus eryngii with potential industrial application.</title>
        <authorList>
            <person name="Xu F."/>
            <person name="Liu Y."/>
            <person name="Wang S."/>
            <person name="Yin Y."/>
            <person name="Ma Y."/>
            <person name="Zhao S."/>
            <person name="Rong C."/>
        </authorList>
    </citation>
    <scope>NUCLEOTIDE SEQUENCE [LARGE SCALE GENOMIC DNA]</scope>
    <source>
        <strain evidence="2 3">LMG 27579</strain>
    </source>
</reference>
<keyword evidence="1" id="KW-0732">Signal</keyword>
<keyword evidence="3" id="KW-1185">Reference proteome</keyword>
<organism evidence="2 3">
    <name type="scientific">[Pantoea] beijingensis</name>
    <dbReference type="NCBI Taxonomy" id="1324864"/>
    <lineage>
        <taxon>Bacteria</taxon>
        <taxon>Pseudomonadati</taxon>
        <taxon>Pseudomonadota</taxon>
        <taxon>Gammaproteobacteria</taxon>
        <taxon>Enterobacterales</taxon>
        <taxon>Erwiniaceae</taxon>
        <taxon>Erwinia</taxon>
    </lineage>
</organism>
<comment type="caution">
    <text evidence="2">The sequence shown here is derived from an EMBL/GenBank/DDBJ whole genome shotgun (WGS) entry which is preliminary data.</text>
</comment>
<dbReference type="RefSeq" id="WP_128179020.1">
    <property type="nucleotide sequence ID" value="NZ_CP071409.1"/>
</dbReference>
<evidence type="ECO:0008006" key="4">
    <source>
        <dbReference type="Google" id="ProtNLM"/>
    </source>
</evidence>
<gene>
    <name evidence="2" type="ORF">ED28_15955</name>
</gene>
<feature type="chain" id="PRO_5019494325" description="DUF4156 domain-containing protein" evidence="1">
    <location>
        <begin position="26"/>
        <end position="121"/>
    </location>
</feature>
<dbReference type="Proteomes" id="UP000288794">
    <property type="component" value="Unassembled WGS sequence"/>
</dbReference>
<dbReference type="Pfam" id="PF13698">
    <property type="entry name" value="DUF4156"/>
    <property type="match status" value="1"/>
</dbReference>
<dbReference type="PROSITE" id="PS51257">
    <property type="entry name" value="PROKAR_LIPOPROTEIN"/>
    <property type="match status" value="1"/>
</dbReference>
<dbReference type="EMBL" id="JMEE01000044">
    <property type="protein sequence ID" value="RWR00943.1"/>
    <property type="molecule type" value="Genomic_DNA"/>
</dbReference>
<name>A0A443IA56_9GAMM</name>
<accession>A0A443IA56</accession>
<sequence length="121" mass="12688">MNYRHFLPAFILLLAGCSANSLSHAAKNIRVATSEPPASCHFLGVVTGSQGNFLTGGWTSNKNLEQGALNELRNETAKLGGDVVSLITNRAGTTGSAYSGSGSSQETNVVMTGNAWRCNNQ</sequence>
<protein>
    <recommendedName>
        <fullName evidence="4">DUF4156 domain-containing protein</fullName>
    </recommendedName>
</protein>
<dbReference type="AlphaFoldDB" id="A0A443IA56"/>
<evidence type="ECO:0000256" key="1">
    <source>
        <dbReference type="SAM" id="SignalP"/>
    </source>
</evidence>
<evidence type="ECO:0000313" key="3">
    <source>
        <dbReference type="Proteomes" id="UP000288794"/>
    </source>
</evidence>
<evidence type="ECO:0000313" key="2">
    <source>
        <dbReference type="EMBL" id="RWR00943.1"/>
    </source>
</evidence>
<proteinExistence type="predicted"/>
<dbReference type="InterPro" id="IPR025294">
    <property type="entry name" value="DUF4156"/>
</dbReference>
<feature type="signal peptide" evidence="1">
    <location>
        <begin position="1"/>
        <end position="25"/>
    </location>
</feature>